<evidence type="ECO:0000313" key="4">
    <source>
        <dbReference type="Proteomes" id="UP001231518"/>
    </source>
</evidence>
<protein>
    <submittedName>
        <fullName evidence="3">Uncharacterized protein</fullName>
    </submittedName>
</protein>
<evidence type="ECO:0000256" key="1">
    <source>
        <dbReference type="SAM" id="MobiDB-lite"/>
    </source>
</evidence>
<evidence type="ECO:0000256" key="2">
    <source>
        <dbReference type="SAM" id="SignalP"/>
    </source>
</evidence>
<accession>A0AAD7YBN8</accession>
<feature type="signal peptide" evidence="2">
    <location>
        <begin position="1"/>
        <end position="20"/>
    </location>
</feature>
<name>A0AAD7YBN8_MYTSE</name>
<dbReference type="AlphaFoldDB" id="A0AAD7YBN8"/>
<keyword evidence="2" id="KW-0732">Signal</keyword>
<gene>
    <name evidence="3" type="ORF">PYW07_009265</name>
</gene>
<feature type="compositionally biased region" description="Acidic residues" evidence="1">
    <location>
        <begin position="54"/>
        <end position="68"/>
    </location>
</feature>
<keyword evidence="4" id="KW-1185">Reference proteome</keyword>
<feature type="region of interest" description="Disordered" evidence="1">
    <location>
        <begin position="47"/>
        <end position="72"/>
    </location>
</feature>
<reference evidence="3" key="1">
    <citation type="submission" date="2023-03" db="EMBL/GenBank/DDBJ databases">
        <title>Chromosome-level genomes of two armyworms, Mythimna separata and Mythimna loreyi, provide insights into the biosynthesis and reception of sex pheromones.</title>
        <authorList>
            <person name="Zhao H."/>
        </authorList>
    </citation>
    <scope>NUCLEOTIDE SEQUENCE</scope>
    <source>
        <strain evidence="3">BeijingLab</strain>
        <tissue evidence="3">Pupa</tissue>
    </source>
</reference>
<dbReference type="EMBL" id="JARGEI010000024">
    <property type="protein sequence ID" value="KAJ8709439.1"/>
    <property type="molecule type" value="Genomic_DNA"/>
</dbReference>
<comment type="caution">
    <text evidence="3">The sequence shown here is derived from an EMBL/GenBank/DDBJ whole genome shotgun (WGS) entry which is preliminary data.</text>
</comment>
<proteinExistence type="predicted"/>
<evidence type="ECO:0000313" key="3">
    <source>
        <dbReference type="EMBL" id="KAJ8709439.1"/>
    </source>
</evidence>
<organism evidence="3 4">
    <name type="scientific">Mythimna separata</name>
    <name type="common">Oriental armyworm</name>
    <name type="synonym">Pseudaletia separata</name>
    <dbReference type="NCBI Taxonomy" id="271217"/>
    <lineage>
        <taxon>Eukaryota</taxon>
        <taxon>Metazoa</taxon>
        <taxon>Ecdysozoa</taxon>
        <taxon>Arthropoda</taxon>
        <taxon>Hexapoda</taxon>
        <taxon>Insecta</taxon>
        <taxon>Pterygota</taxon>
        <taxon>Neoptera</taxon>
        <taxon>Endopterygota</taxon>
        <taxon>Lepidoptera</taxon>
        <taxon>Glossata</taxon>
        <taxon>Ditrysia</taxon>
        <taxon>Noctuoidea</taxon>
        <taxon>Noctuidae</taxon>
        <taxon>Noctuinae</taxon>
        <taxon>Hadenini</taxon>
        <taxon>Mythimna</taxon>
    </lineage>
</organism>
<feature type="chain" id="PRO_5042227687" evidence="2">
    <location>
        <begin position="21"/>
        <end position="183"/>
    </location>
</feature>
<dbReference type="Proteomes" id="UP001231518">
    <property type="component" value="Chromosome 22"/>
</dbReference>
<sequence length="183" mass="19899">MLKIKRSLWLLFLLAVGVTARPDSASTIELLDSAPDSTELLRSGHVLESASQESSDETAESTAEDSDSDESRMFHPEELLSFEPVHRCNSAGDMYYEKRNNICYVCACFTTSGLLYSKCAACNLCFLEQQQAVPLPPPPQFIPIPPPPIPQPPPPPPTQTAVEVEVIVPPVPPPIPAPGNMES</sequence>